<organism evidence="2 3">
    <name type="scientific">Solibacillus merdavium</name>
    <dbReference type="NCBI Taxonomy" id="2762218"/>
    <lineage>
        <taxon>Bacteria</taxon>
        <taxon>Bacillati</taxon>
        <taxon>Bacillota</taxon>
        <taxon>Bacilli</taxon>
        <taxon>Bacillales</taxon>
        <taxon>Caryophanaceae</taxon>
        <taxon>Solibacillus</taxon>
    </lineage>
</organism>
<dbReference type="EMBL" id="JACSPW010000001">
    <property type="protein sequence ID" value="MBD8031981.1"/>
    <property type="molecule type" value="Genomic_DNA"/>
</dbReference>
<dbReference type="Gene3D" id="1.10.10.10">
    <property type="entry name" value="Winged helix-like DNA-binding domain superfamily/Winged helix DNA-binding domain"/>
    <property type="match status" value="1"/>
</dbReference>
<proteinExistence type="predicted"/>
<evidence type="ECO:0000313" key="2">
    <source>
        <dbReference type="EMBL" id="MBD8031981.1"/>
    </source>
</evidence>
<dbReference type="Proteomes" id="UP000600565">
    <property type="component" value="Unassembled WGS sequence"/>
</dbReference>
<comment type="caution">
    <text evidence="2">The sequence shown here is derived from an EMBL/GenBank/DDBJ whole genome shotgun (WGS) entry which is preliminary data.</text>
</comment>
<dbReference type="RefSeq" id="WP_191702587.1">
    <property type="nucleotide sequence ID" value="NZ_JACSPW010000001.1"/>
</dbReference>
<dbReference type="InterPro" id="IPR036388">
    <property type="entry name" value="WH-like_DNA-bd_sf"/>
</dbReference>
<accession>A0ABR8XJ70</accession>
<sequence>MIDFIELLYRQHKQLRQRAEIMWIENNELHLTSSEWFVLKNIHEGYVTVPELVKQLDISKQGVHKFIISLQDKGLITTELKKESKVQKVSHLTVEGIDIINKSKKMELEIEEMVRGTIGDKEYEMLLEMLKKPLVKN</sequence>
<evidence type="ECO:0000259" key="1">
    <source>
        <dbReference type="PROSITE" id="PS50995"/>
    </source>
</evidence>
<reference evidence="2 3" key="1">
    <citation type="submission" date="2020-08" db="EMBL/GenBank/DDBJ databases">
        <title>A Genomic Blueprint of the Chicken Gut Microbiome.</title>
        <authorList>
            <person name="Gilroy R."/>
            <person name="Ravi A."/>
            <person name="Getino M."/>
            <person name="Pursley I."/>
            <person name="Horton D.L."/>
            <person name="Alikhan N.-F."/>
            <person name="Baker D."/>
            <person name="Gharbi K."/>
            <person name="Hall N."/>
            <person name="Watson M."/>
            <person name="Adriaenssens E.M."/>
            <person name="Foster-Nyarko E."/>
            <person name="Jarju S."/>
            <person name="Secka A."/>
            <person name="Antonio M."/>
            <person name="Oren A."/>
            <person name="Chaudhuri R."/>
            <person name="La Ragione R.M."/>
            <person name="Hildebrand F."/>
            <person name="Pallen M.J."/>
        </authorList>
    </citation>
    <scope>NUCLEOTIDE SEQUENCE [LARGE SCALE GENOMIC DNA]</scope>
    <source>
        <strain evidence="2 3">Sa1YVA6</strain>
    </source>
</reference>
<evidence type="ECO:0000313" key="3">
    <source>
        <dbReference type="Proteomes" id="UP000600565"/>
    </source>
</evidence>
<protein>
    <submittedName>
        <fullName evidence="2">MarR family transcriptional regulator</fullName>
    </submittedName>
</protein>
<dbReference type="InterPro" id="IPR036390">
    <property type="entry name" value="WH_DNA-bd_sf"/>
</dbReference>
<feature type="domain" description="HTH marR-type" evidence="1">
    <location>
        <begin position="1"/>
        <end position="135"/>
    </location>
</feature>
<keyword evidence="3" id="KW-1185">Reference proteome</keyword>
<gene>
    <name evidence="2" type="ORF">H9632_02790</name>
</gene>
<dbReference type="InterPro" id="IPR000835">
    <property type="entry name" value="HTH_MarR-typ"/>
</dbReference>
<dbReference type="PROSITE" id="PS50995">
    <property type="entry name" value="HTH_MARR_2"/>
    <property type="match status" value="1"/>
</dbReference>
<dbReference type="SUPFAM" id="SSF46785">
    <property type="entry name" value="Winged helix' DNA-binding domain"/>
    <property type="match status" value="1"/>
</dbReference>
<name>A0ABR8XJ70_9BACL</name>